<organism evidence="1 4">
    <name type="scientific">Rotaria magnacalcarata</name>
    <dbReference type="NCBI Taxonomy" id="392030"/>
    <lineage>
        <taxon>Eukaryota</taxon>
        <taxon>Metazoa</taxon>
        <taxon>Spiralia</taxon>
        <taxon>Gnathifera</taxon>
        <taxon>Rotifera</taxon>
        <taxon>Eurotatoria</taxon>
        <taxon>Bdelloidea</taxon>
        <taxon>Philodinida</taxon>
        <taxon>Philodinidae</taxon>
        <taxon>Rotaria</taxon>
    </lineage>
</organism>
<sequence>NYILQSLTRNDFSPVEVENEFVVYDSNINLDSGWGETIPKSLQSNSSVTKPSAKYRIGFKNRKYFPRSS</sequence>
<dbReference type="Proteomes" id="UP000676336">
    <property type="component" value="Unassembled WGS sequence"/>
</dbReference>
<evidence type="ECO:0000313" key="3">
    <source>
        <dbReference type="EMBL" id="CAF4483079.1"/>
    </source>
</evidence>
<protein>
    <submittedName>
        <fullName evidence="1">Uncharacterized protein</fullName>
    </submittedName>
</protein>
<name>A0A8S2UVS9_9BILA</name>
<dbReference type="EMBL" id="CAJOBI010072468">
    <property type="protein sequence ID" value="CAF4464331.1"/>
    <property type="molecule type" value="Genomic_DNA"/>
</dbReference>
<evidence type="ECO:0000313" key="1">
    <source>
        <dbReference type="EMBL" id="CAF4357575.1"/>
    </source>
</evidence>
<accession>A0A8S2UVS9</accession>
<comment type="caution">
    <text evidence="1">The sequence shown here is derived from an EMBL/GenBank/DDBJ whole genome shotgun (WGS) entry which is preliminary data.</text>
</comment>
<dbReference type="Proteomes" id="UP000681720">
    <property type="component" value="Unassembled WGS sequence"/>
</dbReference>
<dbReference type="Proteomes" id="UP000681967">
    <property type="component" value="Unassembled WGS sequence"/>
</dbReference>
<dbReference type="EMBL" id="CAJOBJ010076707">
    <property type="protein sequence ID" value="CAF4483079.1"/>
    <property type="molecule type" value="Genomic_DNA"/>
</dbReference>
<proteinExistence type="predicted"/>
<evidence type="ECO:0000313" key="2">
    <source>
        <dbReference type="EMBL" id="CAF4464331.1"/>
    </source>
</evidence>
<gene>
    <name evidence="1" type="ORF">BYL167_LOCUS29754</name>
    <name evidence="3" type="ORF">GIL414_LOCUS33898</name>
    <name evidence="2" type="ORF">SMN809_LOCUS33289</name>
</gene>
<evidence type="ECO:0000313" key="4">
    <source>
        <dbReference type="Proteomes" id="UP000681967"/>
    </source>
</evidence>
<dbReference type="EMBL" id="CAJOBH010046559">
    <property type="protein sequence ID" value="CAF4357575.1"/>
    <property type="molecule type" value="Genomic_DNA"/>
</dbReference>
<dbReference type="AlphaFoldDB" id="A0A8S2UVS9"/>
<feature type="non-terminal residue" evidence="1">
    <location>
        <position position="1"/>
    </location>
</feature>
<reference evidence="1" key="1">
    <citation type="submission" date="2021-02" db="EMBL/GenBank/DDBJ databases">
        <authorList>
            <person name="Nowell W R."/>
        </authorList>
    </citation>
    <scope>NUCLEOTIDE SEQUENCE</scope>
</reference>